<dbReference type="Proteomes" id="UP000828390">
    <property type="component" value="Unassembled WGS sequence"/>
</dbReference>
<accession>A0A9D4KD97</accession>
<sequence>MGDDINTKFCIRKFSLSAMSNVAEPHFLPYSPDFPVQGLQQRPGLLIKLCCVLIPWDS</sequence>
<comment type="caution">
    <text evidence="1">The sequence shown here is derived from an EMBL/GenBank/DDBJ whole genome shotgun (WGS) entry which is preliminary data.</text>
</comment>
<keyword evidence="2" id="KW-1185">Reference proteome</keyword>
<gene>
    <name evidence="1" type="ORF">DPMN_110804</name>
</gene>
<evidence type="ECO:0000313" key="2">
    <source>
        <dbReference type="Proteomes" id="UP000828390"/>
    </source>
</evidence>
<dbReference type="AlphaFoldDB" id="A0A9D4KD97"/>
<reference evidence="1" key="1">
    <citation type="journal article" date="2019" name="bioRxiv">
        <title>The Genome of the Zebra Mussel, Dreissena polymorpha: A Resource for Invasive Species Research.</title>
        <authorList>
            <person name="McCartney M.A."/>
            <person name="Auch B."/>
            <person name="Kono T."/>
            <person name="Mallez S."/>
            <person name="Zhang Y."/>
            <person name="Obille A."/>
            <person name="Becker A."/>
            <person name="Abrahante J.E."/>
            <person name="Garbe J."/>
            <person name="Badalamenti J.P."/>
            <person name="Herman A."/>
            <person name="Mangelson H."/>
            <person name="Liachko I."/>
            <person name="Sullivan S."/>
            <person name="Sone E.D."/>
            <person name="Koren S."/>
            <person name="Silverstein K.A.T."/>
            <person name="Beckman K.B."/>
            <person name="Gohl D.M."/>
        </authorList>
    </citation>
    <scope>NUCLEOTIDE SEQUENCE</scope>
    <source>
        <strain evidence="1">Duluth1</strain>
        <tissue evidence="1">Whole animal</tissue>
    </source>
</reference>
<evidence type="ECO:0000313" key="1">
    <source>
        <dbReference type="EMBL" id="KAH3837415.1"/>
    </source>
</evidence>
<protein>
    <submittedName>
        <fullName evidence="1">Uncharacterized protein</fullName>
    </submittedName>
</protein>
<proteinExistence type="predicted"/>
<name>A0A9D4KD97_DREPO</name>
<dbReference type="EMBL" id="JAIWYP010000004">
    <property type="protein sequence ID" value="KAH3837415.1"/>
    <property type="molecule type" value="Genomic_DNA"/>
</dbReference>
<organism evidence="1 2">
    <name type="scientific">Dreissena polymorpha</name>
    <name type="common">Zebra mussel</name>
    <name type="synonym">Mytilus polymorpha</name>
    <dbReference type="NCBI Taxonomy" id="45954"/>
    <lineage>
        <taxon>Eukaryota</taxon>
        <taxon>Metazoa</taxon>
        <taxon>Spiralia</taxon>
        <taxon>Lophotrochozoa</taxon>
        <taxon>Mollusca</taxon>
        <taxon>Bivalvia</taxon>
        <taxon>Autobranchia</taxon>
        <taxon>Heteroconchia</taxon>
        <taxon>Euheterodonta</taxon>
        <taxon>Imparidentia</taxon>
        <taxon>Neoheterodontei</taxon>
        <taxon>Myida</taxon>
        <taxon>Dreissenoidea</taxon>
        <taxon>Dreissenidae</taxon>
        <taxon>Dreissena</taxon>
    </lineage>
</organism>
<reference evidence="1" key="2">
    <citation type="submission" date="2020-11" db="EMBL/GenBank/DDBJ databases">
        <authorList>
            <person name="McCartney M.A."/>
            <person name="Auch B."/>
            <person name="Kono T."/>
            <person name="Mallez S."/>
            <person name="Becker A."/>
            <person name="Gohl D.M."/>
            <person name="Silverstein K.A.T."/>
            <person name="Koren S."/>
            <person name="Bechman K.B."/>
            <person name="Herman A."/>
            <person name="Abrahante J.E."/>
            <person name="Garbe J."/>
        </authorList>
    </citation>
    <scope>NUCLEOTIDE SEQUENCE</scope>
    <source>
        <strain evidence="1">Duluth1</strain>
        <tissue evidence="1">Whole animal</tissue>
    </source>
</reference>